<feature type="compositionally biased region" description="Polar residues" evidence="1">
    <location>
        <begin position="167"/>
        <end position="184"/>
    </location>
</feature>
<dbReference type="OrthoDB" id="10415633at2759"/>
<feature type="compositionally biased region" description="Basic and acidic residues" evidence="1">
    <location>
        <begin position="131"/>
        <end position="164"/>
    </location>
</feature>
<feature type="compositionally biased region" description="Basic residues" evidence="1">
    <location>
        <begin position="208"/>
        <end position="217"/>
    </location>
</feature>
<evidence type="ECO:0000313" key="3">
    <source>
        <dbReference type="Proteomes" id="UP000606974"/>
    </source>
</evidence>
<evidence type="ECO:0000313" key="2">
    <source>
        <dbReference type="EMBL" id="KAF7513669.1"/>
    </source>
</evidence>
<feature type="region of interest" description="Disordered" evidence="1">
    <location>
        <begin position="73"/>
        <end position="292"/>
    </location>
</feature>
<keyword evidence="3" id="KW-1185">Reference proteome</keyword>
<feature type="compositionally biased region" description="Basic and acidic residues" evidence="1">
    <location>
        <begin position="218"/>
        <end position="244"/>
    </location>
</feature>
<proteinExistence type="predicted"/>
<feature type="compositionally biased region" description="Polar residues" evidence="1">
    <location>
        <begin position="102"/>
        <end position="129"/>
    </location>
</feature>
<feature type="compositionally biased region" description="Basic and acidic residues" evidence="1">
    <location>
        <begin position="192"/>
        <end position="207"/>
    </location>
</feature>
<dbReference type="EMBL" id="JAACFV010000004">
    <property type="protein sequence ID" value="KAF7513669.1"/>
    <property type="molecule type" value="Genomic_DNA"/>
</dbReference>
<dbReference type="Proteomes" id="UP000606974">
    <property type="component" value="Unassembled WGS sequence"/>
</dbReference>
<feature type="region of interest" description="Disordered" evidence="1">
    <location>
        <begin position="1"/>
        <end position="51"/>
    </location>
</feature>
<protein>
    <submittedName>
        <fullName evidence="2">Uncharacterized protein</fullName>
    </submittedName>
</protein>
<evidence type="ECO:0000256" key="1">
    <source>
        <dbReference type="SAM" id="MobiDB-lite"/>
    </source>
</evidence>
<dbReference type="AlphaFoldDB" id="A0A8H7E7V5"/>
<reference evidence="2" key="1">
    <citation type="submission" date="2020-02" db="EMBL/GenBank/DDBJ databases">
        <authorList>
            <person name="Palmer J.M."/>
        </authorList>
    </citation>
    <scope>NUCLEOTIDE SEQUENCE</scope>
    <source>
        <strain evidence="2">EPUS1.4</strain>
        <tissue evidence="2">Thallus</tissue>
    </source>
</reference>
<comment type="caution">
    <text evidence="2">The sequence shown here is derived from an EMBL/GenBank/DDBJ whole genome shotgun (WGS) entry which is preliminary data.</text>
</comment>
<gene>
    <name evidence="2" type="ORF">GJ744_007720</name>
</gene>
<name>A0A8H7E7V5_9EURO</name>
<accession>A0A8H7E7V5</accession>
<organism evidence="2 3">
    <name type="scientific">Endocarpon pusillum</name>
    <dbReference type="NCBI Taxonomy" id="364733"/>
    <lineage>
        <taxon>Eukaryota</taxon>
        <taxon>Fungi</taxon>
        <taxon>Dikarya</taxon>
        <taxon>Ascomycota</taxon>
        <taxon>Pezizomycotina</taxon>
        <taxon>Eurotiomycetes</taxon>
        <taxon>Chaetothyriomycetidae</taxon>
        <taxon>Verrucariales</taxon>
        <taxon>Verrucariaceae</taxon>
        <taxon>Endocarpon</taxon>
    </lineage>
</organism>
<sequence>MDPPNRPQRRLAPQPGLDDPGLMVPSPPESRQPSRSVSPDHRPKRTGRVGSMVAVNRIIHSMSSLSFDQQDMDAVGWEDISPRGGQETRSTRPGGSRPVRQPSGSLSEQLPRAQSDQLAAGSRDTSTYGSRDSRKSNRRSREDDLHQSEEPRSQRQRREHEEGAARSGSTVQGTSGAASGSATYEGNVLPENEGKPQDRPALEERRIREARRVRRVRDRREPDRHEGEGRGERGTPGARDERFVRSRSLPQSLSHQLREEEQSSRPRYGGEGYRDPEMRQHGGSRYESWSQG</sequence>